<comment type="caution">
    <text evidence="1">The sequence shown here is derived from an EMBL/GenBank/DDBJ whole genome shotgun (WGS) entry which is preliminary data.</text>
</comment>
<dbReference type="Proteomes" id="UP000018291">
    <property type="component" value="Unassembled WGS sequence"/>
</dbReference>
<dbReference type="STRING" id="1229780.BN381_150031"/>
<evidence type="ECO:0000313" key="1">
    <source>
        <dbReference type="EMBL" id="CCM62918.1"/>
    </source>
</evidence>
<keyword evidence="2" id="KW-1185">Reference proteome</keyword>
<evidence type="ECO:0000313" key="2">
    <source>
        <dbReference type="Proteomes" id="UP000018291"/>
    </source>
</evidence>
<organism evidence="1 2">
    <name type="scientific">Candidatus Neomicrothrix parvicella RN1</name>
    <dbReference type="NCBI Taxonomy" id="1229780"/>
    <lineage>
        <taxon>Bacteria</taxon>
        <taxon>Bacillati</taxon>
        <taxon>Actinomycetota</taxon>
        <taxon>Acidimicrobiia</taxon>
        <taxon>Acidimicrobiales</taxon>
        <taxon>Microthrixaceae</taxon>
        <taxon>Candidatus Neomicrothrix</taxon>
    </lineage>
</organism>
<accession>R4YXH3</accession>
<protein>
    <submittedName>
        <fullName evidence="1">Uncharacterized protein</fullName>
    </submittedName>
</protein>
<dbReference type="HOGENOM" id="CLU_2823091_0_0_11"/>
<reference evidence="1 2" key="1">
    <citation type="journal article" date="2013" name="ISME J.">
        <title>Metabolic model for the filamentous 'Candidatus Microthrix parvicella' based on genomic and metagenomic analyses.</title>
        <authorList>
            <person name="Jon McIlroy S."/>
            <person name="Kristiansen R."/>
            <person name="Albertsen M."/>
            <person name="Michael Karst S."/>
            <person name="Rossetti S."/>
            <person name="Lund Nielsen J."/>
            <person name="Tandoi V."/>
            <person name="James Seviour R."/>
            <person name="Nielsen P.H."/>
        </authorList>
    </citation>
    <scope>NUCLEOTIDE SEQUENCE [LARGE SCALE GENOMIC DNA]</scope>
    <source>
        <strain evidence="1 2">RN1</strain>
    </source>
</reference>
<sequence length="66" mass="7400">MGGCGGVVRLRRKLAQRGKNLPGAAHLLVVTNRTHPMFEPHIVSGQRLACDRNSFRRPTRKKDLHS</sequence>
<gene>
    <name evidence="1" type="ORF">BN381_150031</name>
</gene>
<dbReference type="EMBL" id="CANL01000007">
    <property type="protein sequence ID" value="CCM62918.1"/>
    <property type="molecule type" value="Genomic_DNA"/>
</dbReference>
<dbReference type="AlphaFoldDB" id="R4YXH3"/>
<name>R4YXH3_9ACTN</name>
<proteinExistence type="predicted"/>